<dbReference type="GO" id="GO:0004350">
    <property type="term" value="F:glutamate-5-semialdehyde dehydrogenase activity"/>
    <property type="evidence" value="ECO:0007669"/>
    <property type="project" value="TreeGrafter"/>
</dbReference>
<accession>A0AAP0AZA6</accession>
<comment type="caution">
    <text evidence="1">The sequence shown here is derived from an EMBL/GenBank/DDBJ whole genome shotgun (WGS) entry which is preliminary data.</text>
</comment>
<organism evidence="1 2">
    <name type="scientific">Platanthera zijinensis</name>
    <dbReference type="NCBI Taxonomy" id="2320716"/>
    <lineage>
        <taxon>Eukaryota</taxon>
        <taxon>Viridiplantae</taxon>
        <taxon>Streptophyta</taxon>
        <taxon>Embryophyta</taxon>
        <taxon>Tracheophyta</taxon>
        <taxon>Spermatophyta</taxon>
        <taxon>Magnoliopsida</taxon>
        <taxon>Liliopsida</taxon>
        <taxon>Asparagales</taxon>
        <taxon>Orchidaceae</taxon>
        <taxon>Orchidoideae</taxon>
        <taxon>Orchideae</taxon>
        <taxon>Orchidinae</taxon>
        <taxon>Platanthera</taxon>
    </lineage>
</organism>
<name>A0AAP0AZA6_9ASPA</name>
<dbReference type="EMBL" id="JBBWWQ010000019">
    <property type="protein sequence ID" value="KAK8919434.1"/>
    <property type="molecule type" value="Genomic_DNA"/>
</dbReference>
<dbReference type="Gene3D" id="3.40.1160.10">
    <property type="entry name" value="Acetylglutamate kinase-like"/>
    <property type="match status" value="1"/>
</dbReference>
<dbReference type="InterPro" id="IPR036393">
    <property type="entry name" value="AceGlu_kinase-like_sf"/>
</dbReference>
<dbReference type="AlphaFoldDB" id="A0AAP0AZA6"/>
<keyword evidence="2" id="KW-1185">Reference proteome</keyword>
<sequence>MCPSAARRAQARALQAPRRTKSVPESLKARACALCLRLGSRGPLRLGAPCAFDNIGYIVAKQLCGSSETTIRIGWKSLRCCGSEWPHALYDTLFMDVTCFQTFVTDTDFKNPDFRMQLTETVKTLISLRVVPIFNENDAISTRKAPYEWGLTRLVRPDRGGECGCGGQGRTEVGEEMKNVQRVERVVRAGASEKK</sequence>
<dbReference type="PANTHER" id="PTHR11063">
    <property type="entry name" value="GLUTAMATE SEMIALDEHYDE DEHYDROGENASE"/>
    <property type="match status" value="1"/>
</dbReference>
<protein>
    <submittedName>
        <fullName evidence="1">Uncharacterized protein</fullName>
    </submittedName>
</protein>
<gene>
    <name evidence="1" type="ORF">KSP39_PZI022144</name>
</gene>
<proteinExistence type="predicted"/>
<evidence type="ECO:0000313" key="1">
    <source>
        <dbReference type="EMBL" id="KAK8919434.1"/>
    </source>
</evidence>
<evidence type="ECO:0000313" key="2">
    <source>
        <dbReference type="Proteomes" id="UP001418222"/>
    </source>
</evidence>
<reference evidence="1 2" key="1">
    <citation type="journal article" date="2022" name="Nat. Plants">
        <title>Genomes of leafy and leafless Platanthera orchids illuminate the evolution of mycoheterotrophy.</title>
        <authorList>
            <person name="Li M.H."/>
            <person name="Liu K.W."/>
            <person name="Li Z."/>
            <person name="Lu H.C."/>
            <person name="Ye Q.L."/>
            <person name="Zhang D."/>
            <person name="Wang J.Y."/>
            <person name="Li Y.F."/>
            <person name="Zhong Z.M."/>
            <person name="Liu X."/>
            <person name="Yu X."/>
            <person name="Liu D.K."/>
            <person name="Tu X.D."/>
            <person name="Liu B."/>
            <person name="Hao Y."/>
            <person name="Liao X.Y."/>
            <person name="Jiang Y.T."/>
            <person name="Sun W.H."/>
            <person name="Chen J."/>
            <person name="Chen Y.Q."/>
            <person name="Ai Y."/>
            <person name="Zhai J.W."/>
            <person name="Wu S.S."/>
            <person name="Zhou Z."/>
            <person name="Hsiao Y.Y."/>
            <person name="Wu W.L."/>
            <person name="Chen Y.Y."/>
            <person name="Lin Y.F."/>
            <person name="Hsu J.L."/>
            <person name="Li C.Y."/>
            <person name="Wang Z.W."/>
            <person name="Zhao X."/>
            <person name="Zhong W.Y."/>
            <person name="Ma X.K."/>
            <person name="Ma L."/>
            <person name="Huang J."/>
            <person name="Chen G.Z."/>
            <person name="Huang M.Z."/>
            <person name="Huang L."/>
            <person name="Peng D.H."/>
            <person name="Luo Y.B."/>
            <person name="Zou S.Q."/>
            <person name="Chen S.P."/>
            <person name="Lan S."/>
            <person name="Tsai W.C."/>
            <person name="Van de Peer Y."/>
            <person name="Liu Z.J."/>
        </authorList>
    </citation>
    <scope>NUCLEOTIDE SEQUENCE [LARGE SCALE GENOMIC DNA]</scope>
    <source>
        <strain evidence="1">Lor287</strain>
    </source>
</reference>
<dbReference type="Proteomes" id="UP001418222">
    <property type="component" value="Unassembled WGS sequence"/>
</dbReference>
<dbReference type="PANTHER" id="PTHR11063:SF8">
    <property type="entry name" value="DELTA-1-PYRROLINE-5-CARBOXYLATE SYNTHASE"/>
    <property type="match status" value="1"/>
</dbReference>